<reference evidence="3 4" key="1">
    <citation type="submission" date="2019-08" db="EMBL/GenBank/DDBJ databases">
        <title>In-depth cultivation of the pig gut microbiome towards novel bacterial diversity and tailored functional studies.</title>
        <authorList>
            <person name="Wylensek D."/>
            <person name="Hitch T.C.A."/>
            <person name="Clavel T."/>
        </authorList>
    </citation>
    <scope>NUCLEOTIDE SEQUENCE [LARGE SCALE GENOMIC DNA]</scope>
    <source>
        <strain evidence="3 4">CA-Schmier-601-WT-1</strain>
    </source>
</reference>
<dbReference type="PANTHER" id="PTHR30548:SF2">
    <property type="entry name" value="2-HYDROXYACYL-COA DEHYDRATASE,D-COMPONENT"/>
    <property type="match status" value="1"/>
</dbReference>
<keyword evidence="4" id="KW-1185">Reference proteome</keyword>
<dbReference type="PANTHER" id="PTHR30548">
    <property type="entry name" value="2-HYDROXYGLUTARYL-COA DEHYDRATASE, D-COMPONENT-RELATED"/>
    <property type="match status" value="1"/>
</dbReference>
<organism evidence="3 4">
    <name type="scientific">Olsenella porci</name>
    <dbReference type="NCBI Taxonomy" id="2652279"/>
    <lineage>
        <taxon>Bacteria</taxon>
        <taxon>Bacillati</taxon>
        <taxon>Actinomycetota</taxon>
        <taxon>Coriobacteriia</taxon>
        <taxon>Coriobacteriales</taxon>
        <taxon>Atopobiaceae</taxon>
        <taxon>Olsenella</taxon>
    </lineage>
</organism>
<feature type="compositionally biased region" description="Basic and acidic residues" evidence="2">
    <location>
        <begin position="1"/>
        <end position="10"/>
    </location>
</feature>
<comment type="caution">
    <text evidence="3">The sequence shown here is derived from an EMBL/GenBank/DDBJ whole genome shotgun (WGS) entry which is preliminary data.</text>
</comment>
<sequence>MRPRELHGGPDVHALLGVPRDAARPPGGRVMAGRSLGDSVIGWYGDVAARGLDSHPDAVRHWLMAGFRLMARKSQFAPDGRFLPSGRRGYALFMRSMVDAMADPDNSVLTSVFMPTESLRALGLKPVTSEAIASFVSGAQAEGAFLGCAEGAGIPETYCSYHRALMGMAESGVLRPRRLLASTSVACDANNLSFKSLARRWGAQSAYVDVPYDVTRDGIAYVADQLRDVTHQAEDIFGRSLDESLLRQMVARSLATQDALEATLPHRGERYLANTMTLDMMEMLDLHLLLGTDEALGLARGMGDDLARQPAYDGAKLVWAHVSPYFLGSIGSLVDCSQTAQVVAGDMMFDCLTPPEGRLYDETHPFEAMAERVVRNCFNGPATRRAQTLVRLAERTGADGAVVFCHWGCKETSGAAQLIRGRLEGAGFPTLVLDGDAVDRANCMEGQMSTRFSAFLELLQERKGRVHDSQ</sequence>
<dbReference type="Proteomes" id="UP000469325">
    <property type="component" value="Unassembled WGS sequence"/>
</dbReference>
<evidence type="ECO:0000313" key="4">
    <source>
        <dbReference type="Proteomes" id="UP000469325"/>
    </source>
</evidence>
<evidence type="ECO:0000313" key="3">
    <source>
        <dbReference type="EMBL" id="MST71953.1"/>
    </source>
</evidence>
<dbReference type="EMBL" id="VUNC01000001">
    <property type="protein sequence ID" value="MST71953.1"/>
    <property type="molecule type" value="Genomic_DNA"/>
</dbReference>
<dbReference type="InterPro" id="IPR010327">
    <property type="entry name" value="FldB/FldC_alpha/beta"/>
</dbReference>
<proteinExistence type="inferred from homology"/>
<evidence type="ECO:0000256" key="2">
    <source>
        <dbReference type="SAM" id="MobiDB-lite"/>
    </source>
</evidence>
<comment type="similarity">
    <text evidence="1">Belongs to the FldB/FldC dehydratase alpha/beta subunit family.</text>
</comment>
<feature type="region of interest" description="Disordered" evidence="2">
    <location>
        <begin position="1"/>
        <end position="28"/>
    </location>
</feature>
<accession>A0A6N7XC31</accession>
<name>A0A6N7XC31_9ACTN</name>
<dbReference type="GO" id="GO:0016836">
    <property type="term" value="F:hydro-lyase activity"/>
    <property type="evidence" value="ECO:0007669"/>
    <property type="project" value="UniProtKB-ARBA"/>
</dbReference>
<protein>
    <submittedName>
        <fullName evidence="3">2-hydroxyacyl-CoA dehydratase</fullName>
    </submittedName>
</protein>
<dbReference type="Pfam" id="PF06050">
    <property type="entry name" value="HGD-D"/>
    <property type="match status" value="1"/>
</dbReference>
<evidence type="ECO:0000256" key="1">
    <source>
        <dbReference type="ARBA" id="ARBA00005806"/>
    </source>
</evidence>
<dbReference type="AlphaFoldDB" id="A0A6N7XC31"/>
<dbReference type="Gene3D" id="3.40.50.11900">
    <property type="match status" value="1"/>
</dbReference>
<gene>
    <name evidence="3" type="ORF">FYJ68_02355</name>
</gene>
<dbReference type="Gene3D" id="3.40.50.11890">
    <property type="match status" value="1"/>
</dbReference>